<gene>
    <name evidence="1" type="ORF">CGZ75_13455</name>
</gene>
<dbReference type="AlphaFoldDB" id="A0A229NVN7"/>
<keyword evidence="2" id="KW-1185">Reference proteome</keyword>
<sequence>MIYEKTENINSGKHRVGLVLVLFILLVIVTGLLEASRFDGPVLPQGLTQGFDIVNQSSFILSLSPLTERENLGAPTDPLVPGATHHFELNITPFSTTQAQVVYSGLNKTVVLFTLVNQFDWLAPYKWYNPYIKDIRASGLVWAREIRRDLLHILDA</sequence>
<protein>
    <submittedName>
        <fullName evidence="1">Uncharacterized protein</fullName>
    </submittedName>
</protein>
<evidence type="ECO:0000313" key="2">
    <source>
        <dbReference type="Proteomes" id="UP000215145"/>
    </source>
</evidence>
<proteinExistence type="predicted"/>
<accession>A0A229NVN7</accession>
<reference evidence="1 2" key="1">
    <citation type="submission" date="2017-07" db="EMBL/GenBank/DDBJ databases">
        <title>Paenibacillus herberti R33 genome sequencing and assembly.</title>
        <authorList>
            <person name="Su W."/>
        </authorList>
    </citation>
    <scope>NUCLEOTIDE SEQUENCE [LARGE SCALE GENOMIC DNA]</scope>
    <source>
        <strain evidence="1 2">R33</strain>
    </source>
</reference>
<organism evidence="1 2">
    <name type="scientific">Paenibacillus herberti</name>
    <dbReference type="NCBI Taxonomy" id="1619309"/>
    <lineage>
        <taxon>Bacteria</taxon>
        <taxon>Bacillati</taxon>
        <taxon>Bacillota</taxon>
        <taxon>Bacilli</taxon>
        <taxon>Bacillales</taxon>
        <taxon>Paenibacillaceae</taxon>
        <taxon>Paenibacillus</taxon>
    </lineage>
</organism>
<evidence type="ECO:0000313" key="1">
    <source>
        <dbReference type="EMBL" id="OXM14003.1"/>
    </source>
</evidence>
<dbReference type="Proteomes" id="UP000215145">
    <property type="component" value="Unassembled WGS sequence"/>
</dbReference>
<dbReference type="OrthoDB" id="9832625at2"/>
<name>A0A229NVN7_9BACL</name>
<comment type="caution">
    <text evidence="1">The sequence shown here is derived from an EMBL/GenBank/DDBJ whole genome shotgun (WGS) entry which is preliminary data.</text>
</comment>
<dbReference type="RefSeq" id="WP_089524826.1">
    <property type="nucleotide sequence ID" value="NZ_NMUQ01000002.1"/>
</dbReference>
<dbReference type="EMBL" id="NMUQ01000002">
    <property type="protein sequence ID" value="OXM14003.1"/>
    <property type="molecule type" value="Genomic_DNA"/>
</dbReference>